<organism evidence="6 7">
    <name type="scientific">Pseudocohnilembus persalinus</name>
    <name type="common">Ciliate</name>
    <dbReference type="NCBI Taxonomy" id="266149"/>
    <lineage>
        <taxon>Eukaryota</taxon>
        <taxon>Sar</taxon>
        <taxon>Alveolata</taxon>
        <taxon>Ciliophora</taxon>
        <taxon>Intramacronucleata</taxon>
        <taxon>Oligohymenophorea</taxon>
        <taxon>Scuticociliatia</taxon>
        <taxon>Philasterida</taxon>
        <taxon>Pseudocohnilembidae</taxon>
        <taxon>Pseudocohnilembus</taxon>
    </lineage>
</organism>
<comment type="similarity">
    <text evidence="4">Belongs to the PPP phosphatase family.</text>
</comment>
<protein>
    <recommendedName>
        <fullName evidence="4">Serine/threonine-protein phosphatase</fullName>
        <ecNumber evidence="4">3.1.3.16</ecNumber>
    </recommendedName>
</protein>
<sequence>MSKQIRELDNIITSIKQGKKIRESEVKQLCEKAKEIFVNEKNIIKLNSPITICGDIHGQFYDLLELFKIGGELPDVQYCFLGDFIDRGQNSVEVIIYLIALKIRYPDRICLIRGNHESRLTSMHYGFYTECKQKYGTVNVWQACVDLFDYLPLGSVIDNKIFCVHGGLSPQLDSIDQLNNIDRFKDVPSEGPMSDLLWSDPDDIQGWGKSARGAGFLFGGDVVDRFNHTNNIDLICRAHQLVMSGYKQMFNKKLVTVWSAPNYMYRCQNTAAILEIDENLNKYYNVFDSSTEQIQMESYQRYVPDYFL</sequence>
<accession>A0A0V0QK97</accession>
<dbReference type="InterPro" id="IPR047129">
    <property type="entry name" value="PPA2-like"/>
</dbReference>
<evidence type="ECO:0000256" key="1">
    <source>
        <dbReference type="ARBA" id="ARBA00022723"/>
    </source>
</evidence>
<dbReference type="GO" id="GO:0046872">
    <property type="term" value="F:metal ion binding"/>
    <property type="evidence" value="ECO:0007669"/>
    <property type="project" value="UniProtKB-KW"/>
</dbReference>
<dbReference type="InterPro" id="IPR004843">
    <property type="entry name" value="Calcineurin-like_PHP"/>
</dbReference>
<dbReference type="InterPro" id="IPR029052">
    <property type="entry name" value="Metallo-depent_PP-like"/>
</dbReference>
<comment type="catalytic activity">
    <reaction evidence="4">
        <text>O-phospho-L-threonyl-[protein] + H2O = L-threonyl-[protein] + phosphate</text>
        <dbReference type="Rhea" id="RHEA:47004"/>
        <dbReference type="Rhea" id="RHEA-COMP:11060"/>
        <dbReference type="Rhea" id="RHEA-COMP:11605"/>
        <dbReference type="ChEBI" id="CHEBI:15377"/>
        <dbReference type="ChEBI" id="CHEBI:30013"/>
        <dbReference type="ChEBI" id="CHEBI:43474"/>
        <dbReference type="ChEBI" id="CHEBI:61977"/>
        <dbReference type="EC" id="3.1.3.16"/>
    </reaction>
</comment>
<keyword evidence="2 4" id="KW-0378">Hydrolase</keyword>
<evidence type="ECO:0000259" key="5">
    <source>
        <dbReference type="PROSITE" id="PS00125"/>
    </source>
</evidence>
<dbReference type="OMA" id="FREFPHE"/>
<dbReference type="PROSITE" id="PS00125">
    <property type="entry name" value="SER_THR_PHOSPHATASE"/>
    <property type="match status" value="1"/>
</dbReference>
<evidence type="ECO:0000313" key="7">
    <source>
        <dbReference type="Proteomes" id="UP000054937"/>
    </source>
</evidence>
<name>A0A0V0QK97_PSEPJ</name>
<dbReference type="PANTHER" id="PTHR45619">
    <property type="entry name" value="SERINE/THREONINE-PROTEIN PHOSPHATASE PP2A-RELATED"/>
    <property type="match status" value="1"/>
</dbReference>
<dbReference type="EMBL" id="LDAU01000154">
    <property type="protein sequence ID" value="KRX02654.1"/>
    <property type="molecule type" value="Genomic_DNA"/>
</dbReference>
<evidence type="ECO:0000256" key="3">
    <source>
        <dbReference type="ARBA" id="ARBA00023211"/>
    </source>
</evidence>
<dbReference type="EC" id="3.1.3.16" evidence="4"/>
<dbReference type="GO" id="GO:0004722">
    <property type="term" value="F:protein serine/threonine phosphatase activity"/>
    <property type="evidence" value="ECO:0007669"/>
    <property type="project" value="UniProtKB-EC"/>
</dbReference>
<proteinExistence type="inferred from homology"/>
<evidence type="ECO:0000256" key="2">
    <source>
        <dbReference type="ARBA" id="ARBA00022801"/>
    </source>
</evidence>
<evidence type="ECO:0000256" key="4">
    <source>
        <dbReference type="RuleBase" id="RU004273"/>
    </source>
</evidence>
<keyword evidence="1" id="KW-0479">Metal-binding</keyword>
<keyword evidence="3" id="KW-0464">Manganese</keyword>
<dbReference type="Pfam" id="PF00149">
    <property type="entry name" value="Metallophos"/>
    <property type="match status" value="1"/>
</dbReference>
<dbReference type="FunCoup" id="A0A0V0QK97">
    <property type="interactions" value="383"/>
</dbReference>
<dbReference type="AlphaFoldDB" id="A0A0V0QK97"/>
<dbReference type="SUPFAM" id="SSF56300">
    <property type="entry name" value="Metallo-dependent phosphatases"/>
    <property type="match status" value="1"/>
</dbReference>
<dbReference type="SMART" id="SM00156">
    <property type="entry name" value="PP2Ac"/>
    <property type="match status" value="1"/>
</dbReference>
<dbReference type="Gene3D" id="3.60.21.10">
    <property type="match status" value="1"/>
</dbReference>
<comment type="caution">
    <text evidence="6">The sequence shown here is derived from an EMBL/GenBank/DDBJ whole genome shotgun (WGS) entry which is preliminary data.</text>
</comment>
<dbReference type="OrthoDB" id="1930084at2759"/>
<dbReference type="Proteomes" id="UP000054937">
    <property type="component" value="Unassembled WGS sequence"/>
</dbReference>
<gene>
    <name evidence="6" type="ORF">PPERSA_11994</name>
</gene>
<dbReference type="CDD" id="cd07415">
    <property type="entry name" value="MPP_PP2A_PP4_PP6"/>
    <property type="match status" value="1"/>
</dbReference>
<feature type="domain" description="Serine/threonine specific protein phosphatases" evidence="5">
    <location>
        <begin position="112"/>
        <end position="117"/>
    </location>
</feature>
<reference evidence="6 7" key="1">
    <citation type="journal article" date="2015" name="Sci. Rep.">
        <title>Genome of the facultative scuticociliatosis pathogen Pseudocohnilembus persalinus provides insight into its virulence through horizontal gene transfer.</title>
        <authorList>
            <person name="Xiong J."/>
            <person name="Wang G."/>
            <person name="Cheng J."/>
            <person name="Tian M."/>
            <person name="Pan X."/>
            <person name="Warren A."/>
            <person name="Jiang C."/>
            <person name="Yuan D."/>
            <person name="Miao W."/>
        </authorList>
    </citation>
    <scope>NUCLEOTIDE SEQUENCE [LARGE SCALE GENOMIC DNA]</scope>
    <source>
        <strain evidence="6">36N120E</strain>
    </source>
</reference>
<evidence type="ECO:0000313" key="6">
    <source>
        <dbReference type="EMBL" id="KRX02654.1"/>
    </source>
</evidence>
<keyword evidence="7" id="KW-1185">Reference proteome</keyword>
<dbReference type="InterPro" id="IPR006186">
    <property type="entry name" value="Ser/Thr-sp_prot-phosphatase"/>
</dbReference>
<dbReference type="PRINTS" id="PR00114">
    <property type="entry name" value="STPHPHTASE"/>
</dbReference>
<dbReference type="InParanoid" id="A0A0V0QK97"/>